<name>A0A0B7NAY3_9FUNG</name>
<organism evidence="1 2">
    <name type="scientific">Parasitella parasitica</name>
    <dbReference type="NCBI Taxonomy" id="35722"/>
    <lineage>
        <taxon>Eukaryota</taxon>
        <taxon>Fungi</taxon>
        <taxon>Fungi incertae sedis</taxon>
        <taxon>Mucoromycota</taxon>
        <taxon>Mucoromycotina</taxon>
        <taxon>Mucoromycetes</taxon>
        <taxon>Mucorales</taxon>
        <taxon>Mucorineae</taxon>
        <taxon>Mucoraceae</taxon>
        <taxon>Parasitella</taxon>
    </lineage>
</organism>
<dbReference type="Proteomes" id="UP000054107">
    <property type="component" value="Unassembled WGS sequence"/>
</dbReference>
<accession>A0A0B7NAY3</accession>
<evidence type="ECO:0008006" key="3">
    <source>
        <dbReference type="Google" id="ProtNLM"/>
    </source>
</evidence>
<reference evidence="1 2" key="1">
    <citation type="submission" date="2014-09" db="EMBL/GenBank/DDBJ databases">
        <authorList>
            <person name="Ellenberger Sabrina"/>
        </authorList>
    </citation>
    <scope>NUCLEOTIDE SEQUENCE [LARGE SCALE GENOMIC DNA]</scope>
    <source>
        <strain evidence="1 2">CBS 412.66</strain>
    </source>
</reference>
<dbReference type="SUPFAM" id="SSF81383">
    <property type="entry name" value="F-box domain"/>
    <property type="match status" value="1"/>
</dbReference>
<proteinExistence type="predicted"/>
<dbReference type="EMBL" id="LN727569">
    <property type="protein sequence ID" value="CEP12184.1"/>
    <property type="molecule type" value="Genomic_DNA"/>
</dbReference>
<dbReference type="OrthoDB" id="2266906at2759"/>
<protein>
    <recommendedName>
        <fullName evidence="3">F-box domain-containing protein</fullName>
    </recommendedName>
</protein>
<dbReference type="AlphaFoldDB" id="A0A0B7NAY3"/>
<sequence length="248" mass="27805">MATKSTPSDPTTLDILPDEIIILILSECVIDLKTLTSLMSVSSRLRCLSIHVLAHYRLPATSLLITIDQEGKSKVTTQFEFSHFCPESFNTLYTSNHPTARRYYIEKAYPVVRSMSIKGTCLVQPLSASSSTTFVGSDRPLLAKQPSCTTKLSDPALVYHYGNPKKLSAQEEGFHILQVSPYSTNHGSFWKLAYRVTNKHKPEYYLTPVNISIGFKHLLKLNALNSGDFNIEKAPFKKTLNKVMSWVS</sequence>
<evidence type="ECO:0000313" key="2">
    <source>
        <dbReference type="Proteomes" id="UP000054107"/>
    </source>
</evidence>
<gene>
    <name evidence="1" type="primary">PARPA_06117.1 scaffold 21287</name>
</gene>
<keyword evidence="2" id="KW-1185">Reference proteome</keyword>
<dbReference type="InterPro" id="IPR036047">
    <property type="entry name" value="F-box-like_dom_sf"/>
</dbReference>
<evidence type="ECO:0000313" key="1">
    <source>
        <dbReference type="EMBL" id="CEP12184.1"/>
    </source>
</evidence>